<feature type="region of interest" description="Disordered" evidence="1">
    <location>
        <begin position="135"/>
        <end position="157"/>
    </location>
</feature>
<keyword evidence="3" id="KW-1185">Reference proteome</keyword>
<evidence type="ECO:0000313" key="2">
    <source>
        <dbReference type="EMBL" id="KAK4421804.1"/>
    </source>
</evidence>
<protein>
    <submittedName>
        <fullName evidence="2">Uncharacterized protein</fullName>
    </submittedName>
</protein>
<sequence length="194" mass="20765">MKMITRMCDQYHLLMPDPLPSIPLPDPHVSPSKFEKIGGCKHRPMMLSPTTVQPHRHLPLLMQPDRPVDLDPMPQPPTPCKGSSISNSSLSISSSNSSTGKQSSVIGKHNPKNTVDNMAHVLQCMHDCDGTRWLKEDSGNGQEKTKDADGRSSGAGEELAMTAVAAARGVGSGWGGGGVGCGSVWKRRGEKWGS</sequence>
<name>A0AAE2CH31_9LAMI</name>
<reference evidence="2" key="1">
    <citation type="submission" date="2020-06" db="EMBL/GenBank/DDBJ databases">
        <authorList>
            <person name="Li T."/>
            <person name="Hu X."/>
            <person name="Zhang T."/>
            <person name="Song X."/>
            <person name="Zhang H."/>
            <person name="Dai N."/>
            <person name="Sheng W."/>
            <person name="Hou X."/>
            <person name="Wei L."/>
        </authorList>
    </citation>
    <scope>NUCLEOTIDE SEQUENCE</scope>
    <source>
        <strain evidence="2">3651</strain>
        <tissue evidence="2">Leaf</tissue>
    </source>
</reference>
<gene>
    <name evidence="2" type="ORF">Salat_2131000</name>
</gene>
<evidence type="ECO:0000256" key="1">
    <source>
        <dbReference type="SAM" id="MobiDB-lite"/>
    </source>
</evidence>
<proteinExistence type="predicted"/>
<feature type="compositionally biased region" description="Low complexity" evidence="1">
    <location>
        <begin position="83"/>
        <end position="98"/>
    </location>
</feature>
<dbReference type="AlphaFoldDB" id="A0AAE2CH31"/>
<feature type="region of interest" description="Disordered" evidence="1">
    <location>
        <begin position="62"/>
        <end position="113"/>
    </location>
</feature>
<accession>A0AAE2CH31</accession>
<dbReference type="Proteomes" id="UP001293254">
    <property type="component" value="Unassembled WGS sequence"/>
</dbReference>
<dbReference type="EMBL" id="JACGWO010000008">
    <property type="protein sequence ID" value="KAK4421804.1"/>
    <property type="molecule type" value="Genomic_DNA"/>
</dbReference>
<evidence type="ECO:0000313" key="3">
    <source>
        <dbReference type="Proteomes" id="UP001293254"/>
    </source>
</evidence>
<organism evidence="2 3">
    <name type="scientific">Sesamum alatum</name>
    <dbReference type="NCBI Taxonomy" id="300844"/>
    <lineage>
        <taxon>Eukaryota</taxon>
        <taxon>Viridiplantae</taxon>
        <taxon>Streptophyta</taxon>
        <taxon>Embryophyta</taxon>
        <taxon>Tracheophyta</taxon>
        <taxon>Spermatophyta</taxon>
        <taxon>Magnoliopsida</taxon>
        <taxon>eudicotyledons</taxon>
        <taxon>Gunneridae</taxon>
        <taxon>Pentapetalae</taxon>
        <taxon>asterids</taxon>
        <taxon>lamiids</taxon>
        <taxon>Lamiales</taxon>
        <taxon>Pedaliaceae</taxon>
        <taxon>Sesamum</taxon>
    </lineage>
</organism>
<reference evidence="2" key="2">
    <citation type="journal article" date="2024" name="Plant">
        <title>Genomic evolution and insights into agronomic trait innovations of Sesamum species.</title>
        <authorList>
            <person name="Miao H."/>
            <person name="Wang L."/>
            <person name="Qu L."/>
            <person name="Liu H."/>
            <person name="Sun Y."/>
            <person name="Le M."/>
            <person name="Wang Q."/>
            <person name="Wei S."/>
            <person name="Zheng Y."/>
            <person name="Lin W."/>
            <person name="Duan Y."/>
            <person name="Cao H."/>
            <person name="Xiong S."/>
            <person name="Wang X."/>
            <person name="Wei L."/>
            <person name="Li C."/>
            <person name="Ma Q."/>
            <person name="Ju M."/>
            <person name="Zhao R."/>
            <person name="Li G."/>
            <person name="Mu C."/>
            <person name="Tian Q."/>
            <person name="Mei H."/>
            <person name="Zhang T."/>
            <person name="Gao T."/>
            <person name="Zhang H."/>
        </authorList>
    </citation>
    <scope>NUCLEOTIDE SEQUENCE</scope>
    <source>
        <strain evidence="2">3651</strain>
    </source>
</reference>
<feature type="compositionally biased region" description="Basic and acidic residues" evidence="1">
    <location>
        <begin position="135"/>
        <end position="150"/>
    </location>
</feature>
<comment type="caution">
    <text evidence="2">The sequence shown here is derived from an EMBL/GenBank/DDBJ whole genome shotgun (WGS) entry which is preliminary data.</text>
</comment>